<name>A0A8C8UEA5_PERMB</name>
<evidence type="ECO:0000313" key="2">
    <source>
        <dbReference type="Proteomes" id="UP000694547"/>
    </source>
</evidence>
<sequence>MCMLSHFAPLEVTLGPTGLLNFPIVNDFCVLLVVTLKHSSQCAATSLKCLSQMGLNLIHYFLPGMPQLLKNILSHYLTMSRKSSLISGIFIVCLLKQLYTIRFLDLVCLIFF</sequence>
<evidence type="ECO:0000313" key="1">
    <source>
        <dbReference type="Ensembl" id="ENSPEMP00000030048.1"/>
    </source>
</evidence>
<dbReference type="Proteomes" id="UP000694547">
    <property type="component" value="Chromosome 17"/>
</dbReference>
<organism evidence="1 2">
    <name type="scientific">Peromyscus maniculatus bairdii</name>
    <name type="common">Prairie deer mouse</name>
    <dbReference type="NCBI Taxonomy" id="230844"/>
    <lineage>
        <taxon>Eukaryota</taxon>
        <taxon>Metazoa</taxon>
        <taxon>Chordata</taxon>
        <taxon>Craniata</taxon>
        <taxon>Vertebrata</taxon>
        <taxon>Euteleostomi</taxon>
        <taxon>Mammalia</taxon>
        <taxon>Eutheria</taxon>
        <taxon>Euarchontoglires</taxon>
        <taxon>Glires</taxon>
        <taxon>Rodentia</taxon>
        <taxon>Myomorpha</taxon>
        <taxon>Muroidea</taxon>
        <taxon>Cricetidae</taxon>
        <taxon>Neotominae</taxon>
        <taxon>Peromyscus</taxon>
    </lineage>
</organism>
<reference evidence="1" key="3">
    <citation type="submission" date="2025-09" db="UniProtKB">
        <authorList>
            <consortium name="Ensembl"/>
        </authorList>
    </citation>
    <scope>IDENTIFICATION</scope>
</reference>
<accession>A0A8C8UEA5</accession>
<keyword evidence="2" id="KW-1185">Reference proteome</keyword>
<dbReference type="Ensembl" id="ENSPEMT00000035656.1">
    <property type="protein sequence ID" value="ENSPEMP00000030048.1"/>
    <property type="gene ID" value="ENSPEMG00000025263.1"/>
</dbReference>
<protein>
    <submittedName>
        <fullName evidence="1">Uncharacterized protein</fullName>
    </submittedName>
</protein>
<reference evidence="1" key="2">
    <citation type="submission" date="2025-08" db="UniProtKB">
        <authorList>
            <consortium name="Ensembl"/>
        </authorList>
    </citation>
    <scope>IDENTIFICATION</scope>
</reference>
<reference evidence="1 2" key="1">
    <citation type="submission" date="2018-10" db="EMBL/GenBank/DDBJ databases">
        <title>Improved assembly of the deer mouse Peromyscus maniculatus genome.</title>
        <authorList>
            <person name="Lassance J.-M."/>
            <person name="Hoekstra H.E."/>
        </authorList>
    </citation>
    <scope>NUCLEOTIDE SEQUENCE [LARGE SCALE GENOMIC DNA]</scope>
</reference>
<proteinExistence type="predicted"/>
<dbReference type="AlphaFoldDB" id="A0A8C8UEA5"/>